<dbReference type="WBParaSite" id="SSLN_0000470901-mRNA-1">
    <property type="protein sequence ID" value="SSLN_0000470901-mRNA-1"/>
    <property type="gene ID" value="SSLN_0000470901"/>
</dbReference>
<dbReference type="EMBL" id="UYSU01032908">
    <property type="protein sequence ID" value="VDL90939.1"/>
    <property type="molecule type" value="Genomic_DNA"/>
</dbReference>
<sequence>MYPVRLQSDFHLGDEGALSYAAINITDGVYHQQILSILPPHENVVRWPSVQRSGLHLPNPLLHWKMEGGGQVENMFHTSLQKKDVVIITAAETIETKKKLM</sequence>
<accession>A0A183SK06</accession>
<gene>
    <name evidence="1" type="ORF">SSLN_LOCUS4554</name>
</gene>
<evidence type="ECO:0000313" key="2">
    <source>
        <dbReference type="Proteomes" id="UP000275846"/>
    </source>
</evidence>
<keyword evidence="2" id="KW-1185">Reference proteome</keyword>
<name>A0A183SK06_SCHSO</name>
<dbReference type="AlphaFoldDB" id="A0A183SK06"/>
<evidence type="ECO:0000313" key="3">
    <source>
        <dbReference type="WBParaSite" id="SSLN_0000470901-mRNA-1"/>
    </source>
</evidence>
<dbReference type="Proteomes" id="UP000275846">
    <property type="component" value="Unassembled WGS sequence"/>
</dbReference>
<reference evidence="3" key="1">
    <citation type="submission" date="2016-06" db="UniProtKB">
        <authorList>
            <consortium name="WormBaseParasite"/>
        </authorList>
    </citation>
    <scope>IDENTIFICATION</scope>
</reference>
<organism evidence="3">
    <name type="scientific">Schistocephalus solidus</name>
    <name type="common">Tapeworm</name>
    <dbReference type="NCBI Taxonomy" id="70667"/>
    <lineage>
        <taxon>Eukaryota</taxon>
        <taxon>Metazoa</taxon>
        <taxon>Spiralia</taxon>
        <taxon>Lophotrochozoa</taxon>
        <taxon>Platyhelminthes</taxon>
        <taxon>Cestoda</taxon>
        <taxon>Eucestoda</taxon>
        <taxon>Diphyllobothriidea</taxon>
        <taxon>Diphyllobothriidae</taxon>
        <taxon>Schistocephalus</taxon>
    </lineage>
</organism>
<proteinExistence type="predicted"/>
<evidence type="ECO:0000313" key="1">
    <source>
        <dbReference type="EMBL" id="VDL90939.1"/>
    </source>
</evidence>
<protein>
    <submittedName>
        <fullName evidence="3">DDE-1 domain-containing protein</fullName>
    </submittedName>
</protein>
<reference evidence="1 2" key="2">
    <citation type="submission" date="2018-11" db="EMBL/GenBank/DDBJ databases">
        <authorList>
            <consortium name="Pathogen Informatics"/>
        </authorList>
    </citation>
    <scope>NUCLEOTIDE SEQUENCE [LARGE SCALE GENOMIC DNA]</scope>
    <source>
        <strain evidence="1 2">NST_G2</strain>
    </source>
</reference>